<protein>
    <recommendedName>
        <fullName evidence="1">DNA2/NAM7 helicase helicase domain-containing protein</fullName>
    </recommendedName>
</protein>
<dbReference type="RefSeq" id="XP_024335645.1">
    <property type="nucleotide sequence ID" value="XM_024486634.1"/>
</dbReference>
<dbReference type="InterPro" id="IPR041677">
    <property type="entry name" value="DNA2/NAM7_AAA_11"/>
</dbReference>
<proteinExistence type="predicted"/>
<reference evidence="2 3" key="1">
    <citation type="submission" date="2017-04" db="EMBL/GenBank/DDBJ databases">
        <title>Genome Sequence of the Model Brown-Rot Fungus Postia placenta SB12.</title>
        <authorList>
            <consortium name="DOE Joint Genome Institute"/>
            <person name="Gaskell J."/>
            <person name="Kersten P."/>
            <person name="Larrondo L.F."/>
            <person name="Canessa P."/>
            <person name="Martinez D."/>
            <person name="Hibbett D."/>
            <person name="Schmoll M."/>
            <person name="Kubicek C.P."/>
            <person name="Martinez A.T."/>
            <person name="Yadav J."/>
            <person name="Master E."/>
            <person name="Magnuson J.K."/>
            <person name="James T."/>
            <person name="Yaver D."/>
            <person name="Berka R."/>
            <person name="Labutti K."/>
            <person name="Lipzen A."/>
            <person name="Aerts A."/>
            <person name="Barry K."/>
            <person name="Henrissat B."/>
            <person name="Blanchette R."/>
            <person name="Grigoriev I."/>
            <person name="Cullen D."/>
        </authorList>
    </citation>
    <scope>NUCLEOTIDE SEQUENCE [LARGE SCALE GENOMIC DNA]</scope>
    <source>
        <strain evidence="2 3">MAD-698-R-SB12</strain>
    </source>
</reference>
<dbReference type="InterPro" id="IPR050534">
    <property type="entry name" value="Coronavir_polyprotein_1ab"/>
</dbReference>
<sequence length="475" mass="52168">MVIQTTLQQTIFKSFHKPIHVTQLNESELTESQTSEFLRTTHGDVYGIAASYGPRLVLTSVAFSTSTRVLYIKMTAPRKGTKGKSKTQPAALTRSRDILRDRLLCHLDFRKLGFDAHRIAISLYLDHSLFITRAIDLQSVMTSNRRAPATLLQILGGEAQLHKEQLLNTFFGIAYDKASPENVCLRAWAACQAASVGSTTKQLLSVLPIDTSALETLHLNVIAKVIRDFDRLYILKPTRVKNDVATQFSHKQGALNVELTRFKTRLRVSSSQSLVVEVASKGRQAISAQGRTTRQAGKAAQISLNKSVPANGQIKNIYTIGREELTHAESERELVALQVLQCRSAFFSKTLVRRIFVGCSGKTLQTRSAKRRAPPAPPILFPGRPLNASQTAAVRRILSKSSDDRVCLVHGPPGTGKTTVIAASVTSLMAAPVDGVGIWLVAQSNVAVKNIAEKLASVGFADFKILVSKDFHFEW</sequence>
<evidence type="ECO:0000313" key="2">
    <source>
        <dbReference type="EMBL" id="OSX58851.1"/>
    </source>
</evidence>
<dbReference type="Proteomes" id="UP000194127">
    <property type="component" value="Unassembled WGS sequence"/>
</dbReference>
<organism evidence="2 3">
    <name type="scientific">Postia placenta MAD-698-R-SB12</name>
    <dbReference type="NCBI Taxonomy" id="670580"/>
    <lineage>
        <taxon>Eukaryota</taxon>
        <taxon>Fungi</taxon>
        <taxon>Dikarya</taxon>
        <taxon>Basidiomycota</taxon>
        <taxon>Agaricomycotina</taxon>
        <taxon>Agaricomycetes</taxon>
        <taxon>Polyporales</taxon>
        <taxon>Adustoporiaceae</taxon>
        <taxon>Rhodonia</taxon>
    </lineage>
</organism>
<dbReference type="EMBL" id="KZ110603">
    <property type="protein sequence ID" value="OSX58851.1"/>
    <property type="molecule type" value="Genomic_DNA"/>
</dbReference>
<accession>A0A1X6MR25</accession>
<dbReference type="PANTHER" id="PTHR43788:SF8">
    <property type="entry name" value="DNA-BINDING PROTEIN SMUBP-2"/>
    <property type="match status" value="1"/>
</dbReference>
<dbReference type="Pfam" id="PF13086">
    <property type="entry name" value="AAA_11"/>
    <property type="match status" value="1"/>
</dbReference>
<evidence type="ECO:0000259" key="1">
    <source>
        <dbReference type="Pfam" id="PF13086"/>
    </source>
</evidence>
<dbReference type="PANTHER" id="PTHR43788">
    <property type="entry name" value="DNA2/NAM7 HELICASE FAMILY MEMBER"/>
    <property type="match status" value="1"/>
</dbReference>
<dbReference type="STRING" id="670580.A0A1X6MR25"/>
<gene>
    <name evidence="2" type="ORF">POSPLADRAFT_1152220</name>
</gene>
<keyword evidence="3" id="KW-1185">Reference proteome</keyword>
<dbReference type="Gene3D" id="3.40.50.300">
    <property type="entry name" value="P-loop containing nucleotide triphosphate hydrolases"/>
    <property type="match status" value="1"/>
</dbReference>
<name>A0A1X6MR25_9APHY</name>
<feature type="domain" description="DNA2/NAM7 helicase helicase" evidence="1">
    <location>
        <begin position="386"/>
        <end position="457"/>
    </location>
</feature>
<dbReference type="OrthoDB" id="6513042at2759"/>
<dbReference type="AlphaFoldDB" id="A0A1X6MR25"/>
<evidence type="ECO:0000313" key="3">
    <source>
        <dbReference type="Proteomes" id="UP000194127"/>
    </source>
</evidence>
<dbReference type="SUPFAM" id="SSF52540">
    <property type="entry name" value="P-loop containing nucleoside triphosphate hydrolases"/>
    <property type="match status" value="1"/>
</dbReference>
<dbReference type="InterPro" id="IPR027417">
    <property type="entry name" value="P-loop_NTPase"/>
</dbReference>
<dbReference type="GO" id="GO:0043139">
    <property type="term" value="F:5'-3' DNA helicase activity"/>
    <property type="evidence" value="ECO:0007669"/>
    <property type="project" value="TreeGrafter"/>
</dbReference>
<dbReference type="GeneID" id="36331583"/>